<dbReference type="SUPFAM" id="SSF53474">
    <property type="entry name" value="alpha/beta-Hydrolases"/>
    <property type="match status" value="1"/>
</dbReference>
<dbReference type="EMBL" id="LR586016">
    <property type="protein sequence ID" value="VIP00989.1"/>
    <property type="molecule type" value="Genomic_DNA"/>
</dbReference>
<dbReference type="PANTHER" id="PTHR48081:SF13">
    <property type="entry name" value="ALPHA_BETA HYDROLASE"/>
    <property type="match status" value="1"/>
</dbReference>
<feature type="signal peptide" evidence="2">
    <location>
        <begin position="1"/>
        <end position="21"/>
    </location>
</feature>
<evidence type="ECO:0000256" key="1">
    <source>
        <dbReference type="ARBA" id="ARBA00022801"/>
    </source>
</evidence>
<dbReference type="EMBL" id="LR593887">
    <property type="protein sequence ID" value="VTR97401.1"/>
    <property type="molecule type" value="Genomic_DNA"/>
</dbReference>
<dbReference type="AlphaFoldDB" id="A0A6C2YI99"/>
<dbReference type="InterPro" id="IPR049492">
    <property type="entry name" value="BD-FAE-like_dom"/>
</dbReference>
<accession>A0A6C2YI99</accession>
<gene>
    <name evidence="4" type="ORF">GMBLW1_29710</name>
</gene>
<reference evidence="4" key="1">
    <citation type="submission" date="2019-04" db="EMBL/GenBank/DDBJ databases">
        <authorList>
            <consortium name="Science for Life Laboratories"/>
        </authorList>
    </citation>
    <scope>NUCLEOTIDE SEQUENCE</scope>
    <source>
        <strain evidence="4">MBLW1</strain>
    </source>
</reference>
<evidence type="ECO:0000313" key="4">
    <source>
        <dbReference type="EMBL" id="VIP00989.1"/>
    </source>
</evidence>
<dbReference type="PANTHER" id="PTHR48081">
    <property type="entry name" value="AB HYDROLASE SUPERFAMILY PROTEIN C4A8.06C"/>
    <property type="match status" value="1"/>
</dbReference>
<evidence type="ECO:0000256" key="2">
    <source>
        <dbReference type="SAM" id="SignalP"/>
    </source>
</evidence>
<dbReference type="Gene3D" id="3.40.50.1820">
    <property type="entry name" value="alpha/beta hydrolase"/>
    <property type="match status" value="1"/>
</dbReference>
<dbReference type="Pfam" id="PF20434">
    <property type="entry name" value="BD-FAE"/>
    <property type="match status" value="1"/>
</dbReference>
<feature type="chain" id="PRO_5036172692" description="BD-FAE-like domain-containing protein" evidence="2">
    <location>
        <begin position="22"/>
        <end position="319"/>
    </location>
</feature>
<dbReference type="GO" id="GO:0016787">
    <property type="term" value="F:hydrolase activity"/>
    <property type="evidence" value="ECO:0007669"/>
    <property type="project" value="UniProtKB-KW"/>
</dbReference>
<dbReference type="Proteomes" id="UP000464378">
    <property type="component" value="Chromosome"/>
</dbReference>
<evidence type="ECO:0000313" key="5">
    <source>
        <dbReference type="Proteomes" id="UP000464378"/>
    </source>
</evidence>
<proteinExistence type="predicted"/>
<dbReference type="InterPro" id="IPR029058">
    <property type="entry name" value="AB_hydrolase_fold"/>
</dbReference>
<dbReference type="KEGG" id="tim:GMBLW1_29710"/>
<sequence length="319" mass="35199">MGWRAIWVACVLLGSSITAFAQEEPPYTRTRDVVYGRKFGVALTMDVFTPKKPNGAAVIFCVSGGWVSSYEAIDGVETFFLKPFMDRGYTVFAVMHGCQPKFTLPEIIEDMNRSVRFIRANAKKFQIDPERIGITGGSAGGHLSLMIGLGGTPGDPSAKDPVMRESSRVQAVGCFYPPTDFRNYGKPGIEAIGNPTLAGYQAPFDFHKFDSAQRRYIRVLDWREISKIATEVSPITHVSEDDPPVLLVHGDADKLVPIQQSEVLIDKLKAAKIPNKLIVKKGAAHGWPTMVVEVVEIAKWFDEHLKPKESKASDNASQK</sequence>
<keyword evidence="1 4" id="KW-0378">Hydrolase</keyword>
<dbReference type="InterPro" id="IPR050300">
    <property type="entry name" value="GDXG_lipolytic_enzyme"/>
</dbReference>
<keyword evidence="2" id="KW-0732">Signal</keyword>
<dbReference type="InParanoid" id="A0A6C2YI99"/>
<dbReference type="RefSeq" id="WP_162656177.1">
    <property type="nucleotide sequence ID" value="NZ_LR593887.1"/>
</dbReference>
<feature type="domain" description="BD-FAE-like" evidence="3">
    <location>
        <begin position="45"/>
        <end position="268"/>
    </location>
</feature>
<keyword evidence="5" id="KW-1185">Reference proteome</keyword>
<organism evidence="4">
    <name type="scientific">Tuwongella immobilis</name>
    <dbReference type="NCBI Taxonomy" id="692036"/>
    <lineage>
        <taxon>Bacteria</taxon>
        <taxon>Pseudomonadati</taxon>
        <taxon>Planctomycetota</taxon>
        <taxon>Planctomycetia</taxon>
        <taxon>Gemmatales</taxon>
        <taxon>Gemmataceae</taxon>
        <taxon>Tuwongella</taxon>
    </lineage>
</organism>
<dbReference type="FunCoup" id="A0A6C2YI99">
    <property type="interactions" value="318"/>
</dbReference>
<protein>
    <recommendedName>
        <fullName evidence="3">BD-FAE-like domain-containing protein</fullName>
    </recommendedName>
</protein>
<name>A0A6C2YI99_9BACT</name>
<evidence type="ECO:0000259" key="3">
    <source>
        <dbReference type="Pfam" id="PF20434"/>
    </source>
</evidence>